<accession>A0A5S6QU39</accession>
<evidence type="ECO:0000313" key="4">
    <source>
        <dbReference type="WBParaSite" id="TMUE_3000010735.1"/>
    </source>
</evidence>
<reference evidence="3 4" key="2">
    <citation type="submission" date="2019-12" db="UniProtKB">
        <authorList>
            <consortium name="WormBaseParasite"/>
        </authorList>
    </citation>
    <scope>IDENTIFICATION</scope>
</reference>
<dbReference type="AlphaFoldDB" id="A0A5S6QU39"/>
<name>A0A5S6QU39_TRIMR</name>
<keyword evidence="2" id="KW-1185">Reference proteome</keyword>
<evidence type="ECO:0000256" key="1">
    <source>
        <dbReference type="SAM" id="MobiDB-lite"/>
    </source>
</evidence>
<organism evidence="2 4">
    <name type="scientific">Trichuris muris</name>
    <name type="common">Mouse whipworm</name>
    <dbReference type="NCBI Taxonomy" id="70415"/>
    <lineage>
        <taxon>Eukaryota</taxon>
        <taxon>Metazoa</taxon>
        <taxon>Ecdysozoa</taxon>
        <taxon>Nematoda</taxon>
        <taxon>Enoplea</taxon>
        <taxon>Dorylaimia</taxon>
        <taxon>Trichinellida</taxon>
        <taxon>Trichuridae</taxon>
        <taxon>Trichuris</taxon>
    </lineage>
</organism>
<evidence type="ECO:0000313" key="2">
    <source>
        <dbReference type="Proteomes" id="UP000046395"/>
    </source>
</evidence>
<sequence>MKSGKTEALKDRLYRPREPCNMDATSKKEPEIQKSEVEQLISQTMNEIALENRLRQSGRDIDDELNARLQNLRRK</sequence>
<protein>
    <submittedName>
        <fullName evidence="3 4">Uncharacterized protein</fullName>
    </submittedName>
</protein>
<reference evidence="2" key="1">
    <citation type="submission" date="2014-03" db="EMBL/GenBank/DDBJ databases">
        <title>The whipworm genome and dual-species transcriptomics of an intimate host-pathogen interaction.</title>
        <authorList>
            <person name="Foth B.J."/>
            <person name="Tsai I.J."/>
            <person name="Reid A.J."/>
            <person name="Bancroft A.J."/>
            <person name="Nichol S."/>
            <person name="Tracey A."/>
            <person name="Holroyd N."/>
            <person name="Cotton J.A."/>
            <person name="Stanley E.J."/>
            <person name="Zarowiecki M."/>
            <person name="Liu J.Z."/>
            <person name="Huckvale T."/>
            <person name="Cooper P.J."/>
            <person name="Grencis R.K."/>
            <person name="Berriman M."/>
        </authorList>
    </citation>
    <scope>NUCLEOTIDE SEQUENCE [LARGE SCALE GENOMIC DNA]</scope>
    <source>
        <strain evidence="2">Edinburgh</strain>
    </source>
</reference>
<dbReference type="WBParaSite" id="TMUE_0000001377.1">
    <property type="protein sequence ID" value="TMUE_0000001377.1"/>
    <property type="gene ID" value="WBGene00297274"/>
</dbReference>
<dbReference type="WBParaSite" id="TMUE_3000010735.1">
    <property type="protein sequence ID" value="TMUE_3000010735.1"/>
    <property type="gene ID" value="WBGene00285522"/>
</dbReference>
<evidence type="ECO:0000313" key="3">
    <source>
        <dbReference type="WBParaSite" id="TMUE_0000001377.1"/>
    </source>
</evidence>
<proteinExistence type="predicted"/>
<dbReference type="Proteomes" id="UP000046395">
    <property type="component" value="Unassembled WGS sequence"/>
</dbReference>
<feature type="region of interest" description="Disordered" evidence="1">
    <location>
        <begin position="1"/>
        <end position="32"/>
    </location>
</feature>